<evidence type="ECO:0000256" key="7">
    <source>
        <dbReference type="ARBA" id="ARBA00023150"/>
    </source>
</evidence>
<dbReference type="InterPro" id="IPR029044">
    <property type="entry name" value="Nucleotide-diphossugar_trans"/>
</dbReference>
<dbReference type="RefSeq" id="WP_035204664.1">
    <property type="nucleotide sequence ID" value="NZ_BOQQ01000009.1"/>
</dbReference>
<dbReference type="InterPro" id="IPR025877">
    <property type="entry name" value="MobA-like_NTP_Trfase"/>
</dbReference>
<dbReference type="GO" id="GO:0016779">
    <property type="term" value="F:nucleotidyltransferase activity"/>
    <property type="evidence" value="ECO:0007669"/>
    <property type="project" value="UniProtKB-KW"/>
</dbReference>
<dbReference type="EMBL" id="NPCC01000024">
    <property type="protein sequence ID" value="PAE87993.1"/>
    <property type="molecule type" value="Genomic_DNA"/>
</dbReference>
<gene>
    <name evidence="9" type="ORF">CHH72_15495</name>
</gene>
<dbReference type="CDD" id="cd02503">
    <property type="entry name" value="MobA"/>
    <property type="match status" value="1"/>
</dbReference>
<keyword evidence="6" id="KW-0342">GTP-binding</keyword>
<dbReference type="GO" id="GO:0006777">
    <property type="term" value="P:Mo-molybdopterin cofactor biosynthetic process"/>
    <property type="evidence" value="ECO:0007669"/>
    <property type="project" value="UniProtKB-KW"/>
</dbReference>
<keyword evidence="9" id="KW-0548">Nucleotidyltransferase</keyword>
<keyword evidence="4" id="KW-0547">Nucleotide-binding</keyword>
<dbReference type="Gene3D" id="3.90.550.10">
    <property type="entry name" value="Spore Coat Polysaccharide Biosynthesis Protein SpsA, Chain A"/>
    <property type="match status" value="1"/>
</dbReference>
<evidence type="ECO:0000256" key="4">
    <source>
        <dbReference type="ARBA" id="ARBA00022741"/>
    </source>
</evidence>
<dbReference type="Proteomes" id="UP000216207">
    <property type="component" value="Unassembled WGS sequence"/>
</dbReference>
<evidence type="ECO:0000256" key="1">
    <source>
        <dbReference type="ARBA" id="ARBA00022490"/>
    </source>
</evidence>
<evidence type="ECO:0000256" key="3">
    <source>
        <dbReference type="ARBA" id="ARBA00022723"/>
    </source>
</evidence>
<evidence type="ECO:0000259" key="8">
    <source>
        <dbReference type="Pfam" id="PF12804"/>
    </source>
</evidence>
<keyword evidence="1" id="KW-0963">Cytoplasm</keyword>
<feature type="domain" description="MobA-like NTP transferase" evidence="8">
    <location>
        <begin position="5"/>
        <end position="163"/>
    </location>
</feature>
<dbReference type="PANTHER" id="PTHR19136">
    <property type="entry name" value="MOLYBDENUM COFACTOR GUANYLYLTRANSFERASE"/>
    <property type="match status" value="1"/>
</dbReference>
<sequence length="190" mass="20911">MNIAGLVLAGGKSSRYGSQKLFADHQGLPLVMRSFIALEQAGIDDVYAVTNSALAPAFTNIGVPVICDTTPYEGPLIALQHAMEKGSALGHEWFQVLAGDLPYVHSAMIKQLVNQARSTPGADIVLPISGTRAQPLHALYHRRCLRYFPELGQEEKRMRALYQIATAKHVSFSEDEPAFTNINFQSDWKE</sequence>
<dbReference type="GO" id="GO:0005525">
    <property type="term" value="F:GTP binding"/>
    <property type="evidence" value="ECO:0007669"/>
    <property type="project" value="UniProtKB-KW"/>
</dbReference>
<evidence type="ECO:0000256" key="2">
    <source>
        <dbReference type="ARBA" id="ARBA00022679"/>
    </source>
</evidence>
<name>A0A268NWT4_SHOCL</name>
<dbReference type="Pfam" id="PF12804">
    <property type="entry name" value="NTP_transf_3"/>
    <property type="match status" value="1"/>
</dbReference>
<evidence type="ECO:0000256" key="5">
    <source>
        <dbReference type="ARBA" id="ARBA00022842"/>
    </source>
</evidence>
<evidence type="ECO:0000256" key="6">
    <source>
        <dbReference type="ARBA" id="ARBA00023134"/>
    </source>
</evidence>
<reference evidence="9 10" key="1">
    <citation type="submission" date="2017-07" db="EMBL/GenBank/DDBJ databases">
        <title>Isolation and whole genome analysis of endospore-forming bacteria from heroin.</title>
        <authorList>
            <person name="Kalinowski J."/>
            <person name="Ahrens B."/>
            <person name="Al-Dilaimi A."/>
            <person name="Winkler A."/>
            <person name="Wibberg D."/>
            <person name="Schleenbecker U."/>
            <person name="Ruckert C."/>
            <person name="Wolfel R."/>
            <person name="Grass G."/>
        </authorList>
    </citation>
    <scope>NUCLEOTIDE SEQUENCE [LARGE SCALE GENOMIC DNA]</scope>
    <source>
        <strain evidence="9 10">7539</strain>
    </source>
</reference>
<dbReference type="GO" id="GO:0046872">
    <property type="term" value="F:metal ion binding"/>
    <property type="evidence" value="ECO:0007669"/>
    <property type="project" value="UniProtKB-KW"/>
</dbReference>
<evidence type="ECO:0000313" key="9">
    <source>
        <dbReference type="EMBL" id="PAE87993.1"/>
    </source>
</evidence>
<dbReference type="InterPro" id="IPR013482">
    <property type="entry name" value="Molybde_CF_guanTrfase"/>
</dbReference>
<keyword evidence="2 9" id="KW-0808">Transferase</keyword>
<evidence type="ECO:0000313" key="10">
    <source>
        <dbReference type="Proteomes" id="UP000216207"/>
    </source>
</evidence>
<organism evidence="9 10">
    <name type="scientific">Shouchella clausii</name>
    <name type="common">Alkalihalobacillus clausii</name>
    <dbReference type="NCBI Taxonomy" id="79880"/>
    <lineage>
        <taxon>Bacteria</taxon>
        <taxon>Bacillati</taxon>
        <taxon>Bacillota</taxon>
        <taxon>Bacilli</taxon>
        <taxon>Bacillales</taxon>
        <taxon>Bacillaceae</taxon>
        <taxon>Shouchella</taxon>
    </lineage>
</organism>
<keyword evidence="7" id="KW-0501">Molybdenum cofactor biosynthesis</keyword>
<keyword evidence="5" id="KW-0460">Magnesium</keyword>
<dbReference type="SUPFAM" id="SSF53448">
    <property type="entry name" value="Nucleotide-diphospho-sugar transferases"/>
    <property type="match status" value="1"/>
</dbReference>
<accession>A0A268NWT4</accession>
<comment type="caution">
    <text evidence="9">The sequence shown here is derived from an EMBL/GenBank/DDBJ whole genome shotgun (WGS) entry which is preliminary data.</text>
</comment>
<proteinExistence type="predicted"/>
<dbReference type="PANTHER" id="PTHR19136:SF81">
    <property type="entry name" value="MOLYBDENUM COFACTOR GUANYLYLTRANSFERASE"/>
    <property type="match status" value="1"/>
</dbReference>
<protein>
    <submittedName>
        <fullName evidence="9">Molybdenum cofactor guanylyltransferase</fullName>
    </submittedName>
</protein>
<dbReference type="AlphaFoldDB" id="A0A268NWT4"/>
<keyword evidence="3" id="KW-0479">Metal-binding</keyword>